<accession>A0A073KH14</accession>
<dbReference type="AlphaFoldDB" id="A0A073KH14"/>
<evidence type="ECO:0000313" key="2">
    <source>
        <dbReference type="Proteomes" id="UP000027778"/>
    </source>
</evidence>
<dbReference type="Proteomes" id="UP000027778">
    <property type="component" value="Unassembled WGS sequence"/>
</dbReference>
<gene>
    <name evidence="1" type="ORF">BAGA_27815</name>
</gene>
<dbReference type="InterPro" id="IPR005358">
    <property type="entry name" value="Puta_zinc/iron-chelating_dom"/>
</dbReference>
<dbReference type="OrthoDB" id="9810361at2"/>
<evidence type="ECO:0000313" key="1">
    <source>
        <dbReference type="EMBL" id="KEK21603.1"/>
    </source>
</evidence>
<name>A0A073KH14_9BACI</name>
<dbReference type="RefSeq" id="WP_033679071.1">
    <property type="nucleotide sequence ID" value="NZ_JOTM01000079.1"/>
</dbReference>
<protein>
    <submittedName>
        <fullName evidence="1">Fe-S oxidoreductase</fullName>
    </submittedName>
</protein>
<dbReference type="eggNOG" id="COG0727">
    <property type="taxonomic scope" value="Bacteria"/>
</dbReference>
<comment type="caution">
    <text evidence="1">The sequence shown here is derived from an EMBL/GenBank/DDBJ whole genome shotgun (WGS) entry which is preliminary data.</text>
</comment>
<sequence length="115" mass="13355">MEILPCKGCKGMCCGPVPITEEELKKIKKKIKSMPTKKRLELKNQQRYFGTCIFYDEINDRCGIHSVRPIICRAFGYYKNLACFRKPEVLSAKNYMTNEQSIGILSVDFTWKDFS</sequence>
<organism evidence="1 2">
    <name type="scientific">Bacillus gaemokensis</name>
    <dbReference type="NCBI Taxonomy" id="574375"/>
    <lineage>
        <taxon>Bacteria</taxon>
        <taxon>Bacillati</taxon>
        <taxon>Bacillota</taxon>
        <taxon>Bacilli</taxon>
        <taxon>Bacillales</taxon>
        <taxon>Bacillaceae</taxon>
        <taxon>Bacillus</taxon>
        <taxon>Bacillus cereus group</taxon>
    </lineage>
</organism>
<reference evidence="1 2" key="1">
    <citation type="submission" date="2014-06" db="EMBL/GenBank/DDBJ databases">
        <title>Draft genome sequence of Bacillus gaemokensis JCM 15801 (MCCC 1A00707).</title>
        <authorList>
            <person name="Lai Q."/>
            <person name="Liu Y."/>
            <person name="Shao Z."/>
        </authorList>
    </citation>
    <scope>NUCLEOTIDE SEQUENCE [LARGE SCALE GENOMIC DNA]</scope>
    <source>
        <strain evidence="1 2">JCM 15801</strain>
    </source>
</reference>
<proteinExistence type="predicted"/>
<dbReference type="Pfam" id="PF03692">
    <property type="entry name" value="CxxCxxCC"/>
    <property type="match status" value="1"/>
</dbReference>
<keyword evidence="2" id="KW-1185">Reference proteome</keyword>
<dbReference type="EMBL" id="JOTM01000079">
    <property type="protein sequence ID" value="KEK21603.1"/>
    <property type="molecule type" value="Genomic_DNA"/>
</dbReference>